<feature type="transmembrane region" description="Helical" evidence="1">
    <location>
        <begin position="103"/>
        <end position="120"/>
    </location>
</feature>
<dbReference type="EMBL" id="FNAC01000015">
    <property type="protein sequence ID" value="SDD12174.1"/>
    <property type="molecule type" value="Genomic_DNA"/>
</dbReference>
<keyword evidence="1" id="KW-0472">Membrane</keyword>
<evidence type="ECO:0000313" key="2">
    <source>
        <dbReference type="EMBL" id="SDD12174.1"/>
    </source>
</evidence>
<feature type="transmembrane region" description="Helical" evidence="1">
    <location>
        <begin position="24"/>
        <end position="43"/>
    </location>
</feature>
<feature type="transmembrane region" description="Helical" evidence="1">
    <location>
        <begin position="221"/>
        <end position="243"/>
    </location>
</feature>
<feature type="transmembrane region" description="Helical" evidence="1">
    <location>
        <begin position="255"/>
        <end position="275"/>
    </location>
</feature>
<proteinExistence type="predicted"/>
<gene>
    <name evidence="2" type="ORF">SAMN04488104_101591</name>
</gene>
<feature type="transmembrane region" description="Helical" evidence="1">
    <location>
        <begin position="127"/>
        <end position="145"/>
    </location>
</feature>
<dbReference type="Proteomes" id="UP000199060">
    <property type="component" value="Unassembled WGS sequence"/>
</dbReference>
<evidence type="ECO:0000256" key="1">
    <source>
        <dbReference type="SAM" id="Phobius"/>
    </source>
</evidence>
<sequence length="940" mass="106159">MPIISVYRRFWIEMKNRLENSRNYLFWTPALLLIITGGLFAYYHLLIATHSYQAITPVSFLDNVAIPFDWVQMGPISFPILVDNFLIFQEFKSLPSPFNHEEAFNFSLLSWLMISIMLSLVSDFKKLFFLLFGVIWIVGLTLSNLNGLNIGGPSSNFALIIAIVATLLGPVFFHIRGGSEKFALRLLINLILVGLGGYLLIDFSTISVPAFYLQEHLLIPISLLAVSWLLWNGHGIISGIYILVARANRQLQLKVSIQILVIGLIYLLFLGNTLLSFRETPFELIPTFNPLLLIFPLGVLGWFALDIKTKSELQLIASTFTLKALYLLGFGLVLWLVWRLDSSGNQPGKELIKHLLIYSQIGFSLFFLIYLFSNFLSIMDSGKAIDKIIFKPFSLPYYHLRIGGMIAMLVATAFTEGIIGVQANALSSQILGDYYYRSEQKLEASIIYENAWSRYRNNPKAKNTLAQLLFELNQPTLAKQHLEESFSEAPQVDNIILLADRLHRENKIFESIFYLETGLRYFPSNEQLKNNLALFYTKTNRTSDAMALLEDTNEEVSKSNFAALSIKSGNLENETGNLSPTPQLINELARQNALGNYPEEALIEKLRKKLQDERNPMLIQSAWRNIFSIKDFNQPDEELAMLDSLWNQSEMADYIMALQETAVIRSLAAGRVTDAVKNLNGLAFRNPGDAGYFLHLSGSILAQQADFSKASRELIAAEEKGFQAFGQHHWIILTLGGYAEKALELREKYQIEVPAFMLKPSLSMKTYLQTLQKIHELLPAEAFQQWAKLAEGELKGDLAVRLLAYKAHGLTQQQLESLGKSIQQNRGESLALQTFISNPDLKNAEAAKALLESLELGDELTGNPYLSPLIWSAVSIEPDPLIAYELLNSATEFNRDPILWIKKVQLARELGLSNYAADALQKMEDWISPQDLEMLQLSNF</sequence>
<dbReference type="STRING" id="686796.SAMN04488104_101591"/>
<keyword evidence="1" id="KW-0812">Transmembrane</keyword>
<feature type="transmembrane region" description="Helical" evidence="1">
    <location>
        <begin position="287"/>
        <end position="305"/>
    </location>
</feature>
<evidence type="ECO:0000313" key="3">
    <source>
        <dbReference type="Proteomes" id="UP000199060"/>
    </source>
</evidence>
<feature type="transmembrane region" description="Helical" evidence="1">
    <location>
        <begin position="317"/>
        <end position="337"/>
    </location>
</feature>
<dbReference type="SUPFAM" id="SSF48452">
    <property type="entry name" value="TPR-like"/>
    <property type="match status" value="1"/>
</dbReference>
<feature type="transmembrane region" description="Helical" evidence="1">
    <location>
        <begin position="182"/>
        <end position="201"/>
    </location>
</feature>
<reference evidence="3" key="1">
    <citation type="submission" date="2016-10" db="EMBL/GenBank/DDBJ databases">
        <authorList>
            <person name="Varghese N."/>
            <person name="Submissions S."/>
        </authorList>
    </citation>
    <scope>NUCLEOTIDE SEQUENCE [LARGE SCALE GENOMIC DNA]</scope>
    <source>
        <strain evidence="3">DSM 23095</strain>
    </source>
</reference>
<name>A0A1G6S667_9BACT</name>
<protein>
    <recommendedName>
        <fullName evidence="4">Tetratricopeptide repeat-containing protein</fullName>
    </recommendedName>
</protein>
<dbReference type="Gene3D" id="1.25.40.10">
    <property type="entry name" value="Tetratricopeptide repeat domain"/>
    <property type="match status" value="1"/>
</dbReference>
<feature type="transmembrane region" description="Helical" evidence="1">
    <location>
        <begin position="157"/>
        <end position="175"/>
    </location>
</feature>
<evidence type="ECO:0008006" key="4">
    <source>
        <dbReference type="Google" id="ProtNLM"/>
    </source>
</evidence>
<dbReference type="AlphaFoldDB" id="A0A1G6S667"/>
<dbReference type="InterPro" id="IPR011990">
    <property type="entry name" value="TPR-like_helical_dom_sf"/>
</dbReference>
<feature type="transmembrane region" description="Helical" evidence="1">
    <location>
        <begin position="400"/>
        <end position="421"/>
    </location>
</feature>
<organism evidence="2 3">
    <name type="scientific">Algoriphagus faecimaris</name>
    <dbReference type="NCBI Taxonomy" id="686796"/>
    <lineage>
        <taxon>Bacteria</taxon>
        <taxon>Pseudomonadati</taxon>
        <taxon>Bacteroidota</taxon>
        <taxon>Cytophagia</taxon>
        <taxon>Cytophagales</taxon>
        <taxon>Cyclobacteriaceae</taxon>
        <taxon>Algoriphagus</taxon>
    </lineage>
</organism>
<keyword evidence="3" id="KW-1185">Reference proteome</keyword>
<feature type="transmembrane region" description="Helical" evidence="1">
    <location>
        <begin position="357"/>
        <end position="379"/>
    </location>
</feature>
<keyword evidence="1" id="KW-1133">Transmembrane helix</keyword>
<accession>A0A1G6S667</accession>